<evidence type="ECO:0000313" key="2">
    <source>
        <dbReference type="Proteomes" id="UP000319322"/>
    </source>
</evidence>
<protein>
    <submittedName>
        <fullName evidence="1">Nucleoside 5-triphosphatase RdgB (DHAPTP, dITP,XTP-specific)</fullName>
    </submittedName>
</protein>
<organism evidence="1 2">
    <name type="scientific">Helicobacter mehlei</name>
    <dbReference type="NCBI Taxonomy" id="2316080"/>
    <lineage>
        <taxon>Bacteria</taxon>
        <taxon>Pseudomonadati</taxon>
        <taxon>Campylobacterota</taxon>
        <taxon>Epsilonproteobacteria</taxon>
        <taxon>Campylobacterales</taxon>
        <taxon>Helicobacteraceae</taxon>
        <taxon>Helicobacter</taxon>
    </lineage>
</organism>
<keyword evidence="2" id="KW-1185">Reference proteome</keyword>
<dbReference type="AlphaFoldDB" id="A0A553UX23"/>
<sequence length="281" mass="32111">MQPIFLDIYDLAGNFLGVKGFGAHLDRTKSIIEWLRGFYDKKGDTLAYMKMAGSDIQHNNTVNLDNTLSPNDIKKHLFTCVSAQNLLPMSVYFAVRLCIKPTWINDRDQFYAPYNDTWQHDLEFLHDCLAFMLLHTQNRISCVHGDNHFIPFSETSINAKAAYKSHALLDFLKGKKSHLFSTPTPLIFSPLAQEVLQAGQALYAYYHHQAGHTQNYNPNAGLYDIKEFFSGRNARGVLNPPSKSKDEHYKTLYATLKDTLNALAKQIQPKVWAYGFLREDL</sequence>
<proteinExistence type="predicted"/>
<reference evidence="1 2" key="3">
    <citation type="submission" date="2019-07" db="EMBL/GenBank/DDBJ databases">
        <authorList>
            <person name="Papic B."/>
        </authorList>
    </citation>
    <scope>NUCLEOTIDE SEQUENCE [LARGE SCALE GENOMIC DNA]</scope>
    <source>
        <strain evidence="1 2">L8b</strain>
    </source>
</reference>
<dbReference type="OrthoDB" id="399884at2"/>
<evidence type="ECO:0000313" key="1">
    <source>
        <dbReference type="EMBL" id="TSA84758.1"/>
    </source>
</evidence>
<dbReference type="EMBL" id="VKGC01000007">
    <property type="protein sequence ID" value="TSA84758.1"/>
    <property type="molecule type" value="Genomic_DNA"/>
</dbReference>
<accession>A0A553UX23</accession>
<reference evidence="2" key="1">
    <citation type="submission" date="2019-07" db="EMBL/GenBank/DDBJ databases">
        <title>Helicobacter labacensis sp. nov., Helicobacter mehlei sp. nov. and Helicobacter vulpis sp. nov., isolated from gastric mucosa of red fox (Vulpis vulpis).</title>
        <authorList>
            <person name="Papic B."/>
        </authorList>
    </citation>
    <scope>NUCLEOTIDE SEQUENCE [LARGE SCALE GENOMIC DNA]</scope>
    <source>
        <strain evidence="2">L8b</strain>
    </source>
</reference>
<name>A0A553UX23_9HELI</name>
<comment type="caution">
    <text evidence="1">The sequence shown here is derived from an EMBL/GenBank/DDBJ whole genome shotgun (WGS) entry which is preliminary data.</text>
</comment>
<dbReference type="Proteomes" id="UP000319322">
    <property type="component" value="Unassembled WGS sequence"/>
</dbReference>
<dbReference type="RefSeq" id="WP_120955738.1">
    <property type="nucleotide sequence ID" value="NZ_QXQP01000009.1"/>
</dbReference>
<reference evidence="1 2" key="2">
    <citation type="submission" date="2019-07" db="EMBL/GenBank/DDBJ databases">
        <title>Helicobacter labacensis sp. nov., Helicobacter mehlei sp. nov. and Helicobacter vulpis sp. nov., isolated from gastric mucosa of red fox (Vulpis vulpis).</title>
        <authorList>
            <person name="Kusar D."/>
            <person name="Gruntar I."/>
            <person name="Pate M."/>
            <person name="Zajc U."/>
            <person name="Ocepek M."/>
        </authorList>
    </citation>
    <scope>NUCLEOTIDE SEQUENCE [LARGE SCALE GENOMIC DNA]</scope>
    <source>
        <strain evidence="1 2">L8b</strain>
    </source>
</reference>
<gene>
    <name evidence="1" type="ORF">FNE76_04110</name>
</gene>